<dbReference type="PROSITE" id="PS52016">
    <property type="entry name" value="TONB_DEPENDENT_REC_3"/>
    <property type="match status" value="1"/>
</dbReference>
<dbReference type="InterPro" id="IPR012910">
    <property type="entry name" value="Plug_dom"/>
</dbReference>
<dbReference type="InterPro" id="IPR036942">
    <property type="entry name" value="Beta-barrel_TonB_sf"/>
</dbReference>
<dbReference type="Proteomes" id="UP000183077">
    <property type="component" value="Unassembled WGS sequence"/>
</dbReference>
<name>A0A1H6RZB3_9FLAO</name>
<evidence type="ECO:0000256" key="5">
    <source>
        <dbReference type="ARBA" id="ARBA00022729"/>
    </source>
</evidence>
<dbReference type="GeneID" id="82255916"/>
<evidence type="ECO:0000256" key="2">
    <source>
        <dbReference type="ARBA" id="ARBA00022448"/>
    </source>
</evidence>
<evidence type="ECO:0000313" key="11">
    <source>
        <dbReference type="EMBL" id="SEI60999.1"/>
    </source>
</evidence>
<evidence type="ECO:0000256" key="8">
    <source>
        <dbReference type="PROSITE-ProRule" id="PRU01360"/>
    </source>
</evidence>
<dbReference type="SUPFAM" id="SSF56935">
    <property type="entry name" value="Porins"/>
    <property type="match status" value="1"/>
</dbReference>
<evidence type="ECO:0000256" key="9">
    <source>
        <dbReference type="SAM" id="SignalP"/>
    </source>
</evidence>
<dbReference type="NCBIfam" id="TIGR04056">
    <property type="entry name" value="OMP_RagA_SusC"/>
    <property type="match status" value="1"/>
</dbReference>
<evidence type="ECO:0000259" key="10">
    <source>
        <dbReference type="Pfam" id="PF07715"/>
    </source>
</evidence>
<evidence type="ECO:0000256" key="3">
    <source>
        <dbReference type="ARBA" id="ARBA00022452"/>
    </source>
</evidence>
<protein>
    <submittedName>
        <fullName evidence="11">TonB-linked outer membrane protein, SusC/RagA family</fullName>
    </submittedName>
</protein>
<dbReference type="PANTHER" id="PTHR30069">
    <property type="entry name" value="TONB-DEPENDENT OUTER MEMBRANE RECEPTOR"/>
    <property type="match status" value="1"/>
</dbReference>
<accession>A0A1H6RZB3</accession>
<evidence type="ECO:0000313" key="12">
    <source>
        <dbReference type="Proteomes" id="UP000183077"/>
    </source>
</evidence>
<keyword evidence="7 8" id="KW-0998">Cell outer membrane</keyword>
<dbReference type="RefSeq" id="WP_074744794.1">
    <property type="nucleotide sequence ID" value="NZ_FNYS01000002.1"/>
</dbReference>
<keyword evidence="5 9" id="KW-0732">Signal</keyword>
<keyword evidence="6 8" id="KW-0472">Membrane</keyword>
<evidence type="ECO:0000256" key="1">
    <source>
        <dbReference type="ARBA" id="ARBA00004571"/>
    </source>
</evidence>
<dbReference type="PANTHER" id="PTHR30069:SF29">
    <property type="entry name" value="HEMOGLOBIN AND HEMOGLOBIN-HAPTOGLOBIN-BINDING PROTEIN 1-RELATED"/>
    <property type="match status" value="1"/>
</dbReference>
<dbReference type="Pfam" id="PF07715">
    <property type="entry name" value="Plug"/>
    <property type="match status" value="1"/>
</dbReference>
<reference evidence="11 12" key="1">
    <citation type="submission" date="2016-10" db="EMBL/GenBank/DDBJ databases">
        <authorList>
            <person name="de Groot N.N."/>
        </authorList>
    </citation>
    <scope>NUCLEOTIDE SEQUENCE [LARGE SCALE GENOMIC DNA]</scope>
    <source>
        <strain evidence="11 12">DSM 23048</strain>
    </source>
</reference>
<dbReference type="GO" id="GO:0044718">
    <property type="term" value="P:siderophore transmembrane transport"/>
    <property type="evidence" value="ECO:0007669"/>
    <property type="project" value="TreeGrafter"/>
</dbReference>
<dbReference type="SUPFAM" id="SSF49464">
    <property type="entry name" value="Carboxypeptidase regulatory domain-like"/>
    <property type="match status" value="1"/>
</dbReference>
<dbReference type="Gene3D" id="2.40.170.20">
    <property type="entry name" value="TonB-dependent receptor, beta-barrel domain"/>
    <property type="match status" value="1"/>
</dbReference>
<dbReference type="GO" id="GO:0009279">
    <property type="term" value="C:cell outer membrane"/>
    <property type="evidence" value="ECO:0007669"/>
    <property type="project" value="UniProtKB-SubCell"/>
</dbReference>
<dbReference type="GO" id="GO:0015344">
    <property type="term" value="F:siderophore uptake transmembrane transporter activity"/>
    <property type="evidence" value="ECO:0007669"/>
    <property type="project" value="TreeGrafter"/>
</dbReference>
<dbReference type="Gene3D" id="2.60.40.1120">
    <property type="entry name" value="Carboxypeptidase-like, regulatory domain"/>
    <property type="match status" value="1"/>
</dbReference>
<evidence type="ECO:0000256" key="7">
    <source>
        <dbReference type="ARBA" id="ARBA00023237"/>
    </source>
</evidence>
<organism evidence="11 12">
    <name type="scientific">Myroides marinus</name>
    <dbReference type="NCBI Taxonomy" id="703342"/>
    <lineage>
        <taxon>Bacteria</taxon>
        <taxon>Pseudomonadati</taxon>
        <taxon>Bacteroidota</taxon>
        <taxon>Flavobacteriia</taxon>
        <taxon>Flavobacteriales</taxon>
        <taxon>Flavobacteriaceae</taxon>
        <taxon>Myroides</taxon>
    </lineage>
</organism>
<dbReference type="EMBL" id="FNYS01000002">
    <property type="protein sequence ID" value="SEI60999.1"/>
    <property type="molecule type" value="Genomic_DNA"/>
</dbReference>
<keyword evidence="4 8" id="KW-0812">Transmembrane</keyword>
<feature type="chain" id="PRO_5010274649" evidence="9">
    <location>
        <begin position="21"/>
        <end position="1075"/>
    </location>
</feature>
<proteinExistence type="inferred from homology"/>
<dbReference type="InterPro" id="IPR037066">
    <property type="entry name" value="Plug_dom_sf"/>
</dbReference>
<feature type="domain" description="TonB-dependent receptor plug" evidence="10">
    <location>
        <begin position="114"/>
        <end position="220"/>
    </location>
</feature>
<dbReference type="InterPro" id="IPR023996">
    <property type="entry name" value="TonB-dep_OMP_SusC/RagA"/>
</dbReference>
<keyword evidence="3 8" id="KW-1134">Transmembrane beta strand</keyword>
<evidence type="ECO:0000256" key="6">
    <source>
        <dbReference type="ARBA" id="ARBA00023136"/>
    </source>
</evidence>
<dbReference type="InterPro" id="IPR008969">
    <property type="entry name" value="CarboxyPept-like_regulatory"/>
</dbReference>
<gene>
    <name evidence="11" type="ORF">SAMN04488018_102226</name>
</gene>
<comment type="subcellular location">
    <subcellularLocation>
        <location evidence="1 8">Cell outer membrane</location>
        <topology evidence="1 8">Multi-pass membrane protein</topology>
    </subcellularLocation>
</comment>
<dbReference type="InterPro" id="IPR039426">
    <property type="entry name" value="TonB-dep_rcpt-like"/>
</dbReference>
<dbReference type="NCBIfam" id="TIGR04057">
    <property type="entry name" value="SusC_RagA_signa"/>
    <property type="match status" value="1"/>
</dbReference>
<dbReference type="Pfam" id="PF13715">
    <property type="entry name" value="CarbopepD_reg_2"/>
    <property type="match status" value="1"/>
</dbReference>
<evidence type="ECO:0000256" key="4">
    <source>
        <dbReference type="ARBA" id="ARBA00022692"/>
    </source>
</evidence>
<dbReference type="AlphaFoldDB" id="A0A1H6RZB3"/>
<dbReference type="InterPro" id="IPR023997">
    <property type="entry name" value="TonB-dep_OMP_SusC/RagA_CS"/>
</dbReference>
<feature type="signal peptide" evidence="9">
    <location>
        <begin position="1"/>
        <end position="20"/>
    </location>
</feature>
<comment type="similarity">
    <text evidence="8">Belongs to the TonB-dependent receptor family.</text>
</comment>
<sequence length="1075" mass="118541">MKLKLYLTFSMLVLTSVVFAQAKKTITGSVKDTEGSPLIGATIVLEGTDFGTSADDHGIFTINASEGDVLVVSYVFYETQRIRLTSKTHYDIKLKEDGQVLDDVVVVAYGTATKESVTGAIAVVGSDDIAKRPATNALGALEGAAPGIRVNNASGQPGSEPSIRIRGFSSLRDNAPLLVVDGVPFGGNISDINPNDIENMSVLKDASASTLYGNRASNGVVLITTKKASKGKGFFGVSMKQGLFTRGMKDYDRLGPDEFMETMWTGYRNSLISNKVNYEQASLMANQKLVSDILWTNIYNLPGDQLFVENGKLNPNAKILAGYSDDLDWYKPIERTGMYQDINMSGRVANDKGGAYFSGGFLNNEGYFKGSDFKRFTGRVNADYKVNNAIKVGANIAASHQISNGLSATTSDTGLYTNPFMYARNIAPIYPVHAHDQKTGEYLYDGDGNKMFDTGDSSRKQFNGRHVIWENELNSNESIRNTINGQFYADFKFLEDFTFTIKGDLSLRNSENRKYDNAIIGDGKGNNGRSRRDIYRYKTYSAQQLLNWNKSFADHSLEVLLGHENYNTDYSYLYGLKAGQTFPGIPEWVNFSDVTSLTDYTVKYRTEGYLSRVKYNYANKYFAEASFRRDGSSKFHKDSRWGNFWSVGGSWIVSAEEFFKVKQIDYLKLRASYGEVGNDGGADTYAYQSLYAIVKNAGKPAMYKNQNGNVDLQWETSSSVNVGLDGRLFNRANFTVEYFDKRSQNLLFDLSMPLSNGSTSTGSQTSSVTSNVGTISNNGLELSFDVDIIRNKDFKWNFGVNATWMKNKLVTLPAENREFGIPSAPFLRKEGKSIYEFWLPVFVGVDQLTGRSLYVVDNESFNVNGSAPGKEEIDAANLVTINGVTYTTNASAYGKREFAGNALPKMEGSFTTSFSYKNFSLSALFTYALGGKMVDYSYLGLMTVGSTPSAIHKDILGSWKEAPEGMTATSPDRIDPNGLPIVQFGTVGSQSNALSNRFIKSGDYLVVKNISLNYDMPKTVLTKMGISQMSLNLGVDNLATFTKLKGMSPQQSFGGYSQDAWVTARTFIFGVNLGF</sequence>
<dbReference type="Gene3D" id="2.170.130.10">
    <property type="entry name" value="TonB-dependent receptor, plug domain"/>
    <property type="match status" value="1"/>
</dbReference>
<keyword evidence="2 8" id="KW-0813">Transport</keyword>